<gene>
    <name evidence="5" type="ORF">J2T09_002875</name>
</gene>
<evidence type="ECO:0000256" key="4">
    <source>
        <dbReference type="ARBA" id="ARBA00035311"/>
    </source>
</evidence>
<evidence type="ECO:0000256" key="3">
    <source>
        <dbReference type="ARBA" id="ARBA00023274"/>
    </source>
</evidence>
<organism evidence="5 6">
    <name type="scientific">Neorhizobium huautlense</name>
    <dbReference type="NCBI Taxonomy" id="67774"/>
    <lineage>
        <taxon>Bacteria</taxon>
        <taxon>Pseudomonadati</taxon>
        <taxon>Pseudomonadota</taxon>
        <taxon>Alphaproteobacteria</taxon>
        <taxon>Hyphomicrobiales</taxon>
        <taxon>Rhizobiaceae</taxon>
        <taxon>Rhizobium/Agrobacterium group</taxon>
        <taxon>Neorhizobium</taxon>
    </lineage>
</organism>
<sequence>MLETLFRDRSSKAKKKHSELCEIIARKESDEKIDDFFSTQVLELLKMYELALESATEWEDYITMLRSAGVWTFFLASRNIRFEFNAPEFRYYVEDKFLDCDAKIIEMYDLTNPKQPTLRENFRRGLMIERIAVRNSKDKTTIITVKRRYKNKKYGKYIEKSKKYAIHDEFNLTNEGDILVAYEFRPMSKNKRFIFGEVKNRF</sequence>
<dbReference type="PRINTS" id="PR00973">
    <property type="entry name" value="RIBOSOMALS17"/>
</dbReference>
<dbReference type="Proteomes" id="UP001241472">
    <property type="component" value="Unassembled WGS sequence"/>
</dbReference>
<evidence type="ECO:0000313" key="6">
    <source>
        <dbReference type="Proteomes" id="UP001241472"/>
    </source>
</evidence>
<keyword evidence="3" id="KW-0687">Ribonucleoprotein</keyword>
<dbReference type="RefSeq" id="WP_306835622.1">
    <property type="nucleotide sequence ID" value="NZ_JAUSRF010000008.1"/>
</dbReference>
<evidence type="ECO:0000313" key="5">
    <source>
        <dbReference type="EMBL" id="MDP9838115.1"/>
    </source>
</evidence>
<reference evidence="5 6" key="1">
    <citation type="submission" date="2023-07" db="EMBL/GenBank/DDBJ databases">
        <title>Sorghum-associated microbial communities from plants grown in Nebraska, USA.</title>
        <authorList>
            <person name="Schachtman D."/>
        </authorList>
    </citation>
    <scope>NUCLEOTIDE SEQUENCE [LARGE SCALE GENOMIC DNA]</scope>
    <source>
        <strain evidence="5 6">DS1307</strain>
    </source>
</reference>
<name>A0ABT9PVA3_9HYPH</name>
<dbReference type="InterPro" id="IPR012340">
    <property type="entry name" value="NA-bd_OB-fold"/>
</dbReference>
<proteinExistence type="inferred from homology"/>
<dbReference type="GO" id="GO:0005840">
    <property type="term" value="C:ribosome"/>
    <property type="evidence" value="ECO:0007669"/>
    <property type="project" value="UniProtKB-KW"/>
</dbReference>
<keyword evidence="2 5" id="KW-0689">Ribosomal protein</keyword>
<comment type="similarity">
    <text evidence="1">Belongs to the universal ribosomal protein uS17 family.</text>
</comment>
<protein>
    <recommendedName>
        <fullName evidence="4">30S ribosomal protein S17</fullName>
    </recommendedName>
</protein>
<dbReference type="PANTHER" id="PTHR10744">
    <property type="entry name" value="40S RIBOSOMAL PROTEIN S11 FAMILY MEMBER"/>
    <property type="match status" value="1"/>
</dbReference>
<dbReference type="Pfam" id="PF00366">
    <property type="entry name" value="Ribosomal_S17"/>
    <property type="match status" value="1"/>
</dbReference>
<keyword evidence="6" id="KW-1185">Reference proteome</keyword>
<dbReference type="Gene3D" id="2.40.50.140">
    <property type="entry name" value="Nucleic acid-binding proteins"/>
    <property type="match status" value="1"/>
</dbReference>
<dbReference type="SUPFAM" id="SSF50249">
    <property type="entry name" value="Nucleic acid-binding proteins"/>
    <property type="match status" value="1"/>
</dbReference>
<evidence type="ECO:0000256" key="2">
    <source>
        <dbReference type="ARBA" id="ARBA00022980"/>
    </source>
</evidence>
<evidence type="ECO:0000256" key="1">
    <source>
        <dbReference type="ARBA" id="ARBA00010254"/>
    </source>
</evidence>
<accession>A0ABT9PVA3</accession>
<dbReference type="CDD" id="cd00364">
    <property type="entry name" value="Ribosomal_uS17"/>
    <property type="match status" value="1"/>
</dbReference>
<comment type="caution">
    <text evidence="5">The sequence shown here is derived from an EMBL/GenBank/DDBJ whole genome shotgun (WGS) entry which is preliminary data.</text>
</comment>
<dbReference type="PANTHER" id="PTHR10744:SF1">
    <property type="entry name" value="SMALL RIBOSOMAL SUBUNIT PROTEIN US17M"/>
    <property type="match status" value="1"/>
</dbReference>
<dbReference type="InterPro" id="IPR000266">
    <property type="entry name" value="Ribosomal_uS17"/>
</dbReference>
<dbReference type="EMBL" id="JAUSRF010000008">
    <property type="protein sequence ID" value="MDP9838115.1"/>
    <property type="molecule type" value="Genomic_DNA"/>
</dbReference>